<sequence>MKKEKVDNFNKQAGQHRHPALIRVYFSSSTMVIARPI</sequence>
<name>A0A836ND93_ECOLX</name>
<evidence type="ECO:0000313" key="2">
    <source>
        <dbReference type="Proteomes" id="UP000028038"/>
    </source>
</evidence>
<protein>
    <submittedName>
        <fullName evidence="1">Uncharacterized protein</fullName>
    </submittedName>
</protein>
<dbReference type="AlphaFoldDB" id="A0A836ND93"/>
<organism evidence="1 2">
    <name type="scientific">Escherichia coli 2-460-02_S1_C1</name>
    <dbReference type="NCBI Taxonomy" id="1444044"/>
    <lineage>
        <taxon>Bacteria</taxon>
        <taxon>Pseudomonadati</taxon>
        <taxon>Pseudomonadota</taxon>
        <taxon>Gammaproteobacteria</taxon>
        <taxon>Enterobacterales</taxon>
        <taxon>Enterobacteriaceae</taxon>
        <taxon>Escherichia</taxon>
    </lineage>
</organism>
<accession>A0A836ND93</accession>
<evidence type="ECO:0000313" key="1">
    <source>
        <dbReference type="EMBL" id="KEO33066.1"/>
    </source>
</evidence>
<dbReference type="Proteomes" id="UP000028038">
    <property type="component" value="Unassembled WGS sequence"/>
</dbReference>
<gene>
    <name evidence="1" type="ORF">AB05_1320</name>
</gene>
<dbReference type="EMBL" id="JOSS01000022">
    <property type="protein sequence ID" value="KEO33066.1"/>
    <property type="molecule type" value="Genomic_DNA"/>
</dbReference>
<proteinExistence type="predicted"/>
<comment type="caution">
    <text evidence="1">The sequence shown here is derived from an EMBL/GenBank/DDBJ whole genome shotgun (WGS) entry which is preliminary data.</text>
</comment>
<reference evidence="1 2" key="1">
    <citation type="submission" date="2014-06" db="EMBL/GenBank/DDBJ databases">
        <title>Genetic Variability of E. coli after antibiotic treatment.</title>
        <authorList>
            <person name="Silbergeld E."/>
            <person name="Coles C."/>
            <person name="Seidman J.C."/>
            <person name="You Y."/>
            <person name="George J."/>
            <person name="Nadendla S."/>
            <person name="Daugherty S.C."/>
            <person name="Nagaraj S."/>
            <person name="Ott S."/>
            <person name="Klega K."/>
            <person name="Rasko D."/>
        </authorList>
    </citation>
    <scope>NUCLEOTIDE SEQUENCE [LARGE SCALE GENOMIC DNA]</scope>
    <source>
        <strain evidence="1 2">2-460-02_S1_C1</strain>
    </source>
</reference>